<gene>
    <name evidence="1" type="ORF">SSEM1_gp83</name>
</gene>
<dbReference type="Proteomes" id="UP000502959">
    <property type="component" value="Segment"/>
</dbReference>
<proteinExistence type="predicted"/>
<name>A0A6H0D9N3_9CAUD</name>
<sequence length="367" mass="40355">MWIRRVQVIVTNKNDPSKQTVFEKHSIEFEVRSIIGWGADTATVTIYNLDLAEVKFLQNKTFGDLLIEIRAGYADMLVAGGERGHYNTNDVNGREVRINVSEPGVLPTIFSGVLTNAVGFKRAPEHVTTLFCVSKAAVNSTDFKAMKSIPPGATLKQAILSMTADYGFSVISTFGLLDQDLSAVLPTGRVFHDTFLNEFTALLEEHNLRFYISTSDIQIFPDTYGDQDATSRMAKDREPIKIDANTVIGTPIAGIAVFDLNVFLRSDIQPGMVMDISPLLGTELLANGIVGVTGGKQLLNYDDSVFRYGMEDKYLIESVIHHGATHGRDFQSSIHGVLGGNNAAGLNEENWQQWYARSGMSMEGEGF</sequence>
<dbReference type="EMBL" id="MT230534">
    <property type="protein sequence ID" value="QIS79301.1"/>
    <property type="molecule type" value="Genomic_DNA"/>
</dbReference>
<protein>
    <submittedName>
        <fullName evidence="1">Putative tail protein</fullName>
    </submittedName>
</protein>
<organism evidence="1 2">
    <name type="scientific">Pantoea phage vB_PagM_SSEM1</name>
    <dbReference type="NCBI Taxonomy" id="2721760"/>
    <lineage>
        <taxon>Viruses</taxon>
        <taxon>Duplodnaviria</taxon>
        <taxon>Heunggongvirae</taxon>
        <taxon>Uroviricota</taxon>
        <taxon>Caudoviricetes</taxon>
        <taxon>Chaseviridae</taxon>
        <taxon>Cleopatravirinae</taxon>
        <taxon>Loessnervirus</taxon>
        <taxon>Loessnervirus SSEM1</taxon>
    </lineage>
</organism>
<evidence type="ECO:0000313" key="1">
    <source>
        <dbReference type="EMBL" id="QIS79301.1"/>
    </source>
</evidence>
<reference evidence="1 2" key="1">
    <citation type="submission" date="2020-03" db="EMBL/GenBank/DDBJ databases">
        <title>Complete genome sequence of Pantoea agglomerans bacteriophage vB_PagM_SSEM1.</title>
        <authorList>
            <person name="Truncaite L."/>
            <person name="Alijosius L."/>
            <person name="Petrauskaite E."/>
            <person name="Simoliunas E."/>
        </authorList>
    </citation>
    <scope>NUCLEOTIDE SEQUENCE [LARGE SCALE GENOMIC DNA]</scope>
</reference>
<accession>A0A6H0D9N3</accession>
<evidence type="ECO:0000313" key="2">
    <source>
        <dbReference type="Proteomes" id="UP000502959"/>
    </source>
</evidence>
<keyword evidence="2" id="KW-1185">Reference proteome</keyword>